<dbReference type="Proteomes" id="UP000550787">
    <property type="component" value="Unassembled WGS sequence"/>
</dbReference>
<gene>
    <name evidence="2" type="ORF">HLH33_14870</name>
</gene>
<dbReference type="OMA" id="YRDWAPP"/>
<dbReference type="RefSeq" id="WP_012225017.1">
    <property type="nucleotide sequence ID" value="NZ_JABEQG010000035.1"/>
</dbReference>
<proteinExistence type="predicted"/>
<evidence type="ECO:0000313" key="3">
    <source>
        <dbReference type="Proteomes" id="UP000550787"/>
    </source>
</evidence>
<comment type="caution">
    <text evidence="2">The sequence shown here is derived from an EMBL/GenBank/DDBJ whole genome shotgun (WGS) entry which is preliminary data.</text>
</comment>
<evidence type="ECO:0000259" key="1">
    <source>
        <dbReference type="Pfam" id="PF04577"/>
    </source>
</evidence>
<accession>A0A7W4I7C9</accession>
<reference evidence="2 3" key="1">
    <citation type="submission" date="2020-04" db="EMBL/GenBank/DDBJ databases">
        <title>Description of novel Gluconacetobacter.</title>
        <authorList>
            <person name="Sombolestani A."/>
        </authorList>
    </citation>
    <scope>NUCLEOTIDE SEQUENCE [LARGE SCALE GENOMIC DNA]</scope>
    <source>
        <strain evidence="2 3">LMG 7603</strain>
    </source>
</reference>
<keyword evidence="2" id="KW-0808">Transferase</keyword>
<evidence type="ECO:0000313" key="2">
    <source>
        <dbReference type="EMBL" id="MBB2157579.1"/>
    </source>
</evidence>
<dbReference type="Pfam" id="PF04577">
    <property type="entry name" value="Glyco_transf_61"/>
    <property type="match status" value="1"/>
</dbReference>
<dbReference type="InterPro" id="IPR049625">
    <property type="entry name" value="Glyco_transf_61_cat"/>
</dbReference>
<dbReference type="AlphaFoldDB" id="A0A7W4I7C9"/>
<dbReference type="EMBL" id="JABEQG010000035">
    <property type="protein sequence ID" value="MBB2157579.1"/>
    <property type="molecule type" value="Genomic_DNA"/>
</dbReference>
<name>A0A7W4I7C9_GLUDI</name>
<feature type="domain" description="Glycosyltransferase 61 catalytic" evidence="1">
    <location>
        <begin position="138"/>
        <end position="315"/>
    </location>
</feature>
<sequence>MTRSGFYKNDILSSGFLDLTHAESLPPGISFFELSGVRDVLPLAPNFLFGDIPAHLCREMFHKTSVHRIGYYSIERCHLTYDGIILRDGRKVMCQEMNVMPPHCQDVLAWALPEEGPIPVRHLDGPCVLLYGPGWRTWGHWLSDFLPRIFSILCCGIDPSRLKWIVPRDLPDYALRLIRQCGLDDAHLAPFDHREEILSIGALLCPVNLTAAPLVHPMFSGYCDWIKSRFSTSGPQEKPDRRKIFISRTRVSSHRALLNRPEVESIAVDFGYDLIAPEHMPVEEQIRLFATATHIAGEYGSGLHTSIFSPPHATITCLRGTLTSPGFLQTGLAAACHQRIGYVFGTMRPDLGHESYEVDPAFLRWGLGNADIPSSSYQV</sequence>
<dbReference type="GO" id="GO:0016757">
    <property type="term" value="F:glycosyltransferase activity"/>
    <property type="evidence" value="ECO:0007669"/>
    <property type="project" value="InterPro"/>
</dbReference>
<protein>
    <submittedName>
        <fullName evidence="2">Glycosyltransferase family 61 protein</fullName>
    </submittedName>
</protein>
<organism evidence="2 3">
    <name type="scientific">Gluconacetobacter diazotrophicus</name>
    <name type="common">Acetobacter diazotrophicus</name>
    <dbReference type="NCBI Taxonomy" id="33996"/>
    <lineage>
        <taxon>Bacteria</taxon>
        <taxon>Pseudomonadati</taxon>
        <taxon>Pseudomonadota</taxon>
        <taxon>Alphaproteobacteria</taxon>
        <taxon>Acetobacterales</taxon>
        <taxon>Acetobacteraceae</taxon>
        <taxon>Gluconacetobacter</taxon>
    </lineage>
</organism>